<accession>A0A836BUN5</accession>
<keyword evidence="6" id="KW-1185">Reference proteome</keyword>
<protein>
    <recommendedName>
        <fullName evidence="4">Glycosyl transferase 48 domain-containing protein</fullName>
    </recommendedName>
</protein>
<evidence type="ECO:0000259" key="4">
    <source>
        <dbReference type="Pfam" id="PF02364"/>
    </source>
</evidence>
<gene>
    <name evidence="5" type="ORF">HYH03_012244</name>
</gene>
<keyword evidence="3" id="KW-0472">Membrane</keyword>
<feature type="coiled-coil region" evidence="1">
    <location>
        <begin position="264"/>
        <end position="291"/>
    </location>
</feature>
<dbReference type="Proteomes" id="UP000612055">
    <property type="component" value="Unassembled WGS sequence"/>
</dbReference>
<evidence type="ECO:0000256" key="1">
    <source>
        <dbReference type="SAM" id="Coils"/>
    </source>
</evidence>
<evidence type="ECO:0000313" key="6">
    <source>
        <dbReference type="Proteomes" id="UP000612055"/>
    </source>
</evidence>
<dbReference type="GO" id="GO:0000148">
    <property type="term" value="C:1,3-beta-D-glucan synthase complex"/>
    <property type="evidence" value="ECO:0007669"/>
    <property type="project" value="InterPro"/>
</dbReference>
<feature type="transmembrane region" description="Helical" evidence="3">
    <location>
        <begin position="644"/>
        <end position="666"/>
    </location>
</feature>
<keyword evidence="3" id="KW-1133">Transmembrane helix</keyword>
<dbReference type="GO" id="GO:0003843">
    <property type="term" value="F:1,3-beta-D-glucan synthase activity"/>
    <property type="evidence" value="ECO:0007669"/>
    <property type="project" value="InterPro"/>
</dbReference>
<feature type="region of interest" description="Disordered" evidence="2">
    <location>
        <begin position="995"/>
        <end position="1054"/>
    </location>
</feature>
<name>A0A836BUN5_9CHLO</name>
<dbReference type="GO" id="GO:0006075">
    <property type="term" value="P:(1-&gt;3)-beta-D-glucan biosynthetic process"/>
    <property type="evidence" value="ECO:0007669"/>
    <property type="project" value="InterPro"/>
</dbReference>
<sequence length="2353" mass="251330">MAGAHEVAVAVEQGQPRVQDVDHFDLRLLVDATAIDVGLHGGFSFFVPGSRANRAQAEKGKRTKLPPTGWARSAVHAAAKAVRRELADQATRTPVPNGSATGSVAHFADAAHALLQPSVMQPFRDWLKPQRLAIRQHALLAVPCSVDLKIAMKAGGKPEPTALECLHVDLSRLVLYKLIYTEAANLRHTPEVLLFLFFVYLVSSDLAPVLGRRTDDELRSHYRKLVSFRQDTIDRLGVLSDAKIPAGSGLLELATRLHTELRAAQATEGAAREALERAEVAQREAQEKEAAARLAQVAAAQVASRPRHVPRPSLGGASTSTAMQSDTEAAEITPGPSSSESSRASSPLNTPSPQPGSAELDRLAAAVEAAAEAAHVATGNYARFLQAVVLQDTAVAAVRELVNTSIADFTWQGSGLGSTFLTKIVQPMFSLLVEQVSMLGQNKYHAREAAQRAAQDDLTESMSNPDTVAAAVGVLGCDTRAGPVSVAASGDAAGDVESGGNPQRQSVFGELLQRLMAVGSGGEAARQYVPAELLSMGPGSPPLPGCASLCGAEELLSHRLGDMMAAGEGQTEVAADLRLELDLVRRCMVGRSFWTAVASRKTFTEHRSVTMPLVSFDRTFTFLVCVFATLCAAAWTGSHDRTRWLAAVVPLHWALVLLTWTLRAVLSAGPPVSLLSYTAHDGSQVNATDPNYKSNACSTASAAAARRGVQLAATAASVISWALVMGFVASCWVSWAVLTFVAFRPGSKLFKVYAVVYAVVLLVYELGWRQSTPGGYVRKSLADWLIPASSGGSPMFPVAAHLRTDWRRLLGNALLWAVALGIMGALDWFVLVRPARPRMQAILAADWTVGADLDLLLAAMQLILLFLLSLVVAGVSYSVATSLWGCLQGIRQHIGAVRNFGQLRAGYNRIQNDMADRLLKPNGIGLAEKTGLGKWEKRQDIASLVASMWNAIVTSLGNRDLLSGKERKNLLCTPVTTFRPKQVLQDCRDALNPNAREAAPQQPPQAAEAAAPVPSSAGGTPTPAGTTPGRSPTPYPARTQPASQTSSPPPARTPPCTYLPPIAIYVAQVPQLVSGWYASAQQLEMLQEAYAYLLTLLAAIGAVNRDGATGPAVSREACEARAARRLARLDKQAQGQLRAGSPEPGLNLGALLPEKLKTIPSSPGTWSGLKARKELLEAVKHLLVTLVAAVKVYSEPGAQLKDQDDAVEALGWALHSLAAALHKVVPSGHAPFLVLGSAVQLRHFVSDPVLEAMHAGLQALVGTTAGPARPAHLPSCEDFLAVAKWLTAILAPTDEGTTPSSTEALSLLTDFASGLSNPDMPNAPTVAAMLSVTTLIPHFKEAVVFALSSRDACNVINRDRGAKCDAKQALPEDEVLFIVDDASNPMPSKLLQYLASEFKAELDNLLERCAASVKPLPPGAKGYQLADFCRGGRLYEHRAQLLLWASFRGQVLARTVDGMAMYRTALALQAVTDALLTADTLTADGRPGAGPSVAGGGVLPMTSVEQVAAVRKALTNPEITSAEELADVLCGLVPGLRDLLDAKYGTVVASQVFAELDASKNLGDSWRAHGIRLLLTRYSACLQVSYLEEVEAFTVSNELDYKFAVKHNDSVFVRAVPLDQHESLHAEGLTATKRRELRTQLWRGRDYLLGLKTADVEVLYRIRQPVNVSGDGGSVILGEGKPENQNVALPYCTGHLVQTIDMNQDNTLAQAFKLRNLTLEFKPVDYSPAQHVAVVGYPEWVFSYRCGLAAELAAQTERIFGTQIQRVMAFPSGVRSHYGHPDLWNKIFCASRGGVSKANAVQHVAEDAFGGFNAIKRGGLSKYVSYTSVGKGRDMGLDSILGFEGKISKGAAEQAISRDIRFLATNFDFFRSLSLYFTSVGHFIGTWITIFTIQAGLWVQLLLLLGGASSGDSGIASAVGAIQILQLGTLPLLCSLFALWVEMGLSAALWSLFQQLVSGGIFFHIIRSVTSSFHFGRAMLFGGASYVATGRGLSLDRRSFTEVYSGYGRSHMFLGLDVLVMSVLILIVSDNGYSAAPISALALWSSFLVVVALLIGPFWFTPHYFNMRLVIDDIKEFGSWTIKDGGARGVKSWEAWHTEFMAPLRNDLGAQVFGYRVGSIVCLLLPRFVMCVLGFLVAVTAATFDTPSIPDPVWVIGGSILTWAALLLWAVAKRLYTGSGLMARWRWFKAVVQVVSASLVFLVLLATLILPQRGIRFAGVLITLWANYLVASFVVQAVTLLFPKQPLLRSLVDGAYRQADVLVGLVLSVVLVVLTFIGQIGLIMVDKVQATVQFNGVYATSGPLVVPPLGQELLVQPVAEGGAGGQVAAVPVPAAGAGGGAGGQVVVVAVPAA</sequence>
<dbReference type="Pfam" id="PF02364">
    <property type="entry name" value="Glucan_synthase"/>
    <property type="match status" value="2"/>
</dbReference>
<feature type="compositionally biased region" description="Low complexity" evidence="2">
    <location>
        <begin position="337"/>
        <end position="346"/>
    </location>
</feature>
<keyword evidence="1" id="KW-0175">Coiled coil</keyword>
<feature type="transmembrane region" description="Helical" evidence="3">
    <location>
        <begin position="2262"/>
        <end position="2285"/>
    </location>
</feature>
<feature type="transmembrane region" description="Helical" evidence="3">
    <location>
        <begin position="2191"/>
        <end position="2210"/>
    </location>
</feature>
<dbReference type="PANTHER" id="PTHR12741">
    <property type="entry name" value="LYST-INTERACTING PROTEIN LIP5 DOPAMINE RESPONSIVE PROTEIN DRG-1"/>
    <property type="match status" value="1"/>
</dbReference>
<feature type="compositionally biased region" description="Low complexity" evidence="2">
    <location>
        <begin position="995"/>
        <end position="1046"/>
    </location>
</feature>
<feature type="domain" description="Glycosyl transferase 48" evidence="4">
    <location>
        <begin position="1300"/>
        <end position="1598"/>
    </location>
</feature>
<organism evidence="5 6">
    <name type="scientific">Edaphochlamys debaryana</name>
    <dbReference type="NCBI Taxonomy" id="47281"/>
    <lineage>
        <taxon>Eukaryota</taxon>
        <taxon>Viridiplantae</taxon>
        <taxon>Chlorophyta</taxon>
        <taxon>core chlorophytes</taxon>
        <taxon>Chlorophyceae</taxon>
        <taxon>CS clade</taxon>
        <taxon>Chlamydomonadales</taxon>
        <taxon>Chlamydomonadales incertae sedis</taxon>
        <taxon>Edaphochlamys</taxon>
    </lineage>
</organism>
<evidence type="ECO:0000313" key="5">
    <source>
        <dbReference type="EMBL" id="KAG2489222.1"/>
    </source>
</evidence>
<feature type="transmembrane region" description="Helical" evidence="3">
    <location>
        <begin position="718"/>
        <end position="743"/>
    </location>
</feature>
<feature type="transmembrane region" description="Helical" evidence="3">
    <location>
        <begin position="2007"/>
        <end position="2028"/>
    </location>
</feature>
<feature type="transmembrane region" description="Helical" evidence="3">
    <location>
        <begin position="750"/>
        <end position="768"/>
    </location>
</feature>
<feature type="transmembrane region" description="Helical" evidence="3">
    <location>
        <begin position="2153"/>
        <end position="2171"/>
    </location>
</feature>
<evidence type="ECO:0000256" key="2">
    <source>
        <dbReference type="SAM" id="MobiDB-lite"/>
    </source>
</evidence>
<dbReference type="GO" id="GO:0005886">
    <property type="term" value="C:plasma membrane"/>
    <property type="evidence" value="ECO:0007669"/>
    <property type="project" value="TreeGrafter"/>
</dbReference>
<feature type="transmembrane region" description="Helical" evidence="3">
    <location>
        <begin position="1947"/>
        <end position="1966"/>
    </location>
</feature>
<dbReference type="InterPro" id="IPR003440">
    <property type="entry name" value="Glyco_trans_48_dom"/>
</dbReference>
<proteinExistence type="predicted"/>
<feature type="transmembrane region" description="Helical" evidence="3">
    <location>
        <begin position="853"/>
        <end position="877"/>
    </location>
</feature>
<feature type="transmembrane region" description="Helical" evidence="3">
    <location>
        <begin position="2217"/>
        <end position="2242"/>
    </location>
</feature>
<keyword evidence="3" id="KW-0812">Transmembrane</keyword>
<feature type="transmembrane region" description="Helical" evidence="3">
    <location>
        <begin position="620"/>
        <end position="637"/>
    </location>
</feature>
<feature type="compositionally biased region" description="Polar residues" evidence="2">
    <location>
        <begin position="316"/>
        <end position="327"/>
    </location>
</feature>
<feature type="transmembrane region" description="Helical" evidence="3">
    <location>
        <begin position="1918"/>
        <end position="1941"/>
    </location>
</feature>
<dbReference type="PANTHER" id="PTHR12741:SF48">
    <property type="entry name" value="1,3-BETA-GLUCAN SYNTHASE COMPONENT FKS1-RELATED"/>
    <property type="match status" value="1"/>
</dbReference>
<feature type="region of interest" description="Disordered" evidence="2">
    <location>
        <begin position="301"/>
        <end position="358"/>
    </location>
</feature>
<feature type="transmembrane region" description="Helical" evidence="3">
    <location>
        <begin position="1884"/>
        <end position="1906"/>
    </location>
</feature>
<reference evidence="5" key="1">
    <citation type="journal article" date="2020" name="bioRxiv">
        <title>Comparative genomics of Chlamydomonas.</title>
        <authorList>
            <person name="Craig R.J."/>
            <person name="Hasan A.R."/>
            <person name="Ness R.W."/>
            <person name="Keightley P.D."/>
        </authorList>
    </citation>
    <scope>NUCLEOTIDE SEQUENCE</scope>
    <source>
        <strain evidence="5">CCAP 11/70</strain>
    </source>
</reference>
<feature type="transmembrane region" description="Helical" evidence="3">
    <location>
        <begin position="813"/>
        <end position="832"/>
    </location>
</feature>
<feature type="transmembrane region" description="Helical" evidence="3">
    <location>
        <begin position="2040"/>
        <end position="2060"/>
    </location>
</feature>
<evidence type="ECO:0000256" key="3">
    <source>
        <dbReference type="SAM" id="Phobius"/>
    </source>
</evidence>
<feature type="transmembrane region" description="Helical" evidence="3">
    <location>
        <begin position="1978"/>
        <end position="1995"/>
    </location>
</feature>
<comment type="caution">
    <text evidence="5">The sequence shown here is derived from an EMBL/GenBank/DDBJ whole genome shotgun (WGS) entry which is preliminary data.</text>
</comment>
<feature type="transmembrane region" description="Helical" evidence="3">
    <location>
        <begin position="2113"/>
        <end position="2141"/>
    </location>
</feature>
<dbReference type="EMBL" id="JAEHOE010000075">
    <property type="protein sequence ID" value="KAG2489222.1"/>
    <property type="molecule type" value="Genomic_DNA"/>
</dbReference>
<feature type="domain" description="Glycosyl transferase 48" evidence="4">
    <location>
        <begin position="1673"/>
        <end position="2096"/>
    </location>
</feature>
<dbReference type="OrthoDB" id="542883at2759"/>